<reference evidence="1 2" key="2">
    <citation type="journal article" date="2017" name="Genome Biol.">
        <title>New reference genome sequences of hot pepper reveal the massive evolution of plant disease-resistance genes by retroduplication.</title>
        <authorList>
            <person name="Kim S."/>
            <person name="Park J."/>
            <person name="Yeom S.I."/>
            <person name="Kim Y.M."/>
            <person name="Seo E."/>
            <person name="Kim K.T."/>
            <person name="Kim M.S."/>
            <person name="Lee J.M."/>
            <person name="Cheong K."/>
            <person name="Shin H.S."/>
            <person name="Kim S.B."/>
            <person name="Han K."/>
            <person name="Lee J."/>
            <person name="Park M."/>
            <person name="Lee H.A."/>
            <person name="Lee H.Y."/>
            <person name="Lee Y."/>
            <person name="Oh S."/>
            <person name="Lee J.H."/>
            <person name="Choi E."/>
            <person name="Choi E."/>
            <person name="Lee S.E."/>
            <person name="Jeon J."/>
            <person name="Kim H."/>
            <person name="Choi G."/>
            <person name="Song H."/>
            <person name="Lee J."/>
            <person name="Lee S.C."/>
            <person name="Kwon J.K."/>
            <person name="Lee H.Y."/>
            <person name="Koo N."/>
            <person name="Hong Y."/>
            <person name="Kim R.W."/>
            <person name="Kang W.H."/>
            <person name="Huh J.H."/>
            <person name="Kang B.C."/>
            <person name="Yang T.J."/>
            <person name="Lee Y.H."/>
            <person name="Bennetzen J.L."/>
            <person name="Choi D."/>
        </authorList>
    </citation>
    <scope>NUCLEOTIDE SEQUENCE [LARGE SCALE GENOMIC DNA]</scope>
    <source>
        <strain evidence="2">cv. CM334</strain>
    </source>
</reference>
<evidence type="ECO:0008006" key="3">
    <source>
        <dbReference type="Google" id="ProtNLM"/>
    </source>
</evidence>
<accession>A0A2G2ZCQ6</accession>
<dbReference type="Gramene" id="PHT79768">
    <property type="protein sequence ID" value="PHT79768"/>
    <property type="gene ID" value="T459_17820"/>
</dbReference>
<dbReference type="SUPFAM" id="SSF52540">
    <property type="entry name" value="P-loop containing nucleoside triphosphate hydrolases"/>
    <property type="match status" value="1"/>
</dbReference>
<dbReference type="InterPro" id="IPR036961">
    <property type="entry name" value="Kinesin_motor_dom_sf"/>
</dbReference>
<evidence type="ECO:0000313" key="1">
    <source>
        <dbReference type="EMBL" id="PHT79768.1"/>
    </source>
</evidence>
<dbReference type="AlphaFoldDB" id="A0A2G2ZCQ6"/>
<reference evidence="1 2" key="1">
    <citation type="journal article" date="2014" name="Nat. Genet.">
        <title>Genome sequence of the hot pepper provides insights into the evolution of pungency in Capsicum species.</title>
        <authorList>
            <person name="Kim S."/>
            <person name="Park M."/>
            <person name="Yeom S.I."/>
            <person name="Kim Y.M."/>
            <person name="Lee J.M."/>
            <person name="Lee H.A."/>
            <person name="Seo E."/>
            <person name="Choi J."/>
            <person name="Cheong K."/>
            <person name="Kim K.T."/>
            <person name="Jung K."/>
            <person name="Lee G.W."/>
            <person name="Oh S.K."/>
            <person name="Bae C."/>
            <person name="Kim S.B."/>
            <person name="Lee H.Y."/>
            <person name="Kim S.Y."/>
            <person name="Kim M.S."/>
            <person name="Kang B.C."/>
            <person name="Jo Y.D."/>
            <person name="Yang H.B."/>
            <person name="Jeong H.J."/>
            <person name="Kang W.H."/>
            <person name="Kwon J.K."/>
            <person name="Shin C."/>
            <person name="Lim J.Y."/>
            <person name="Park J.H."/>
            <person name="Huh J.H."/>
            <person name="Kim J.S."/>
            <person name="Kim B.D."/>
            <person name="Cohen O."/>
            <person name="Paran I."/>
            <person name="Suh M.C."/>
            <person name="Lee S.B."/>
            <person name="Kim Y.K."/>
            <person name="Shin Y."/>
            <person name="Noh S.J."/>
            <person name="Park J."/>
            <person name="Seo Y.S."/>
            <person name="Kwon S.Y."/>
            <person name="Kim H.A."/>
            <person name="Park J.M."/>
            <person name="Kim H.J."/>
            <person name="Choi S.B."/>
            <person name="Bosland P.W."/>
            <person name="Reeves G."/>
            <person name="Jo S.H."/>
            <person name="Lee B.W."/>
            <person name="Cho H.T."/>
            <person name="Choi H.S."/>
            <person name="Lee M.S."/>
            <person name="Yu Y."/>
            <person name="Do Choi Y."/>
            <person name="Park B.S."/>
            <person name="van Deynze A."/>
            <person name="Ashrafi H."/>
            <person name="Hill T."/>
            <person name="Kim W.T."/>
            <person name="Pai H.S."/>
            <person name="Ahn H.K."/>
            <person name="Yeam I."/>
            <person name="Giovannoni J.J."/>
            <person name="Rose J.K."/>
            <person name="Sorensen I."/>
            <person name="Lee S.J."/>
            <person name="Kim R.W."/>
            <person name="Choi I.Y."/>
            <person name="Choi B.S."/>
            <person name="Lim J.S."/>
            <person name="Lee Y.H."/>
            <person name="Choi D."/>
        </authorList>
    </citation>
    <scope>NUCLEOTIDE SEQUENCE [LARGE SCALE GENOMIC DNA]</scope>
    <source>
        <strain evidence="2">cv. CM334</strain>
    </source>
</reference>
<name>A0A2G2ZCQ6_CAPAN</name>
<dbReference type="PANTHER" id="PTHR13140:SF753">
    <property type="entry name" value="MYOSIN-9-LIKE"/>
    <property type="match status" value="1"/>
</dbReference>
<dbReference type="PANTHER" id="PTHR13140">
    <property type="entry name" value="MYOSIN"/>
    <property type="match status" value="1"/>
</dbReference>
<dbReference type="Proteomes" id="UP000222542">
    <property type="component" value="Unassembled WGS sequence"/>
</dbReference>
<comment type="caution">
    <text evidence="1">The sequence shown here is derived from an EMBL/GenBank/DDBJ whole genome shotgun (WGS) entry which is preliminary data.</text>
</comment>
<dbReference type="Gene3D" id="3.40.850.10">
    <property type="entry name" value="Kinesin motor domain"/>
    <property type="match status" value="1"/>
</dbReference>
<dbReference type="EMBL" id="AYRZ02000006">
    <property type="protein sequence ID" value="PHT79768.1"/>
    <property type="molecule type" value="Genomic_DNA"/>
</dbReference>
<proteinExistence type="predicted"/>
<organism evidence="1 2">
    <name type="scientific">Capsicum annuum</name>
    <name type="common">Capsicum pepper</name>
    <dbReference type="NCBI Taxonomy" id="4072"/>
    <lineage>
        <taxon>Eukaryota</taxon>
        <taxon>Viridiplantae</taxon>
        <taxon>Streptophyta</taxon>
        <taxon>Embryophyta</taxon>
        <taxon>Tracheophyta</taxon>
        <taxon>Spermatophyta</taxon>
        <taxon>Magnoliopsida</taxon>
        <taxon>eudicotyledons</taxon>
        <taxon>Gunneridae</taxon>
        <taxon>Pentapetalae</taxon>
        <taxon>asterids</taxon>
        <taxon>lamiids</taxon>
        <taxon>Solanales</taxon>
        <taxon>Solanaceae</taxon>
        <taxon>Solanoideae</taxon>
        <taxon>Capsiceae</taxon>
        <taxon>Capsicum</taxon>
    </lineage>
</organism>
<keyword evidence="2" id="KW-1185">Reference proteome</keyword>
<dbReference type="InterPro" id="IPR027417">
    <property type="entry name" value="P-loop_NTPase"/>
</dbReference>
<sequence>MGLGDVGNGLVHQGLDLMSNSWLENKKLVDWEHFIEKVLVRFPKLHLESLENHLANQMPSSRFEAISWGMYFLHALHMFIRNGEVKKKLALPQKFDMQSECKSKMDAHNIFDEMSTRVFIEEVEETSFAAILLCDLDDIQSTRVLDEYIHNCCHKLVAEVQPNTPIKMLDEEALCLERSKSNCSMNVPQETSALKMAIQGKESPKAICIARLQGCIRSMADLIGLELCNFSTLAELKGLVGAQVASIVVAYVVHKAILSESKSFSVLASCGKFKTMMRLKFYVAHLGGHRCVEECTVAQQVLKSNPVFKALNNVDAIQSKFSSHNGIFVEIHFAKLGKTLRGPKAFSYIKRSYCLVGITDAHDSPHIEKVMKIVGLSKAEQVTIFKILASVMMLSNIDLAKGNEIVSSILHVDNTWFYLCTTLAALYTHSSLERFNIILSVWFHSNLEGKVLIREGSIVMNWPKSVTVR</sequence>
<evidence type="ECO:0000313" key="2">
    <source>
        <dbReference type="Proteomes" id="UP000222542"/>
    </source>
</evidence>
<dbReference type="STRING" id="4072.A0A2G2ZCQ6"/>
<gene>
    <name evidence="1" type="ORF">T459_17820</name>
</gene>
<protein>
    <recommendedName>
        <fullName evidence="3">Myosin motor domain-containing protein</fullName>
    </recommendedName>
</protein>